<sequence length="106" mass="12271">MDDAKLLVYSTCPDRNCAEQIAQQLVELRLAACVSIAPGLTSIYRWKELVERDEELLLIIKTSERSYSALETKLNELHPYELPEIVAVRIERGHPQYLNWIDENLD</sequence>
<dbReference type="PANTHER" id="PTHR23419:SF8">
    <property type="entry name" value="FI09726P"/>
    <property type="match status" value="1"/>
</dbReference>
<dbReference type="PANTHER" id="PTHR23419">
    <property type="entry name" value="DIVALENT CATION TOLERANCE CUTA-RELATED"/>
    <property type="match status" value="1"/>
</dbReference>
<dbReference type="Gene3D" id="3.30.70.120">
    <property type="match status" value="1"/>
</dbReference>
<dbReference type="OrthoDB" id="37622at2"/>
<comment type="caution">
    <text evidence="2">The sequence shown here is derived from an EMBL/GenBank/DDBJ whole genome shotgun (WGS) entry which is preliminary data.</text>
</comment>
<dbReference type="GO" id="GO:0005507">
    <property type="term" value="F:copper ion binding"/>
    <property type="evidence" value="ECO:0007669"/>
    <property type="project" value="TreeGrafter"/>
</dbReference>
<gene>
    <name evidence="2" type="ORF">BOW53_03410</name>
</gene>
<reference evidence="2 3" key="1">
    <citation type="submission" date="2016-11" db="EMBL/GenBank/DDBJ databases">
        <title>Mixed transmission modes and dynamic genome evolution in an obligate animal-bacterial symbiosis.</title>
        <authorList>
            <person name="Russell S.L."/>
            <person name="Corbett-Detig R.B."/>
            <person name="Cavanaugh C.M."/>
        </authorList>
    </citation>
    <scope>NUCLEOTIDE SEQUENCE [LARGE SCALE GENOMIC DNA]</scope>
    <source>
        <strain evidence="2">Sveles-Q1</strain>
    </source>
</reference>
<organism evidence="2 3">
    <name type="scientific">Solemya pervernicosa gill symbiont</name>
    <dbReference type="NCBI Taxonomy" id="642797"/>
    <lineage>
        <taxon>Bacteria</taxon>
        <taxon>Pseudomonadati</taxon>
        <taxon>Pseudomonadota</taxon>
        <taxon>Gammaproteobacteria</taxon>
        <taxon>sulfur-oxidizing symbionts</taxon>
    </lineage>
</organism>
<dbReference type="InterPro" id="IPR011322">
    <property type="entry name" value="N-reg_PII-like_a/b"/>
</dbReference>
<dbReference type="InterPro" id="IPR004323">
    <property type="entry name" value="Ion_tolerance_CutA"/>
</dbReference>
<proteinExistence type="inferred from homology"/>
<protein>
    <submittedName>
        <fullName evidence="2">Divalent-cation tolerance protein CutA</fullName>
    </submittedName>
</protein>
<evidence type="ECO:0000256" key="1">
    <source>
        <dbReference type="ARBA" id="ARBA00010169"/>
    </source>
</evidence>
<dbReference type="RefSeq" id="WP_078482682.1">
    <property type="nucleotide sequence ID" value="NZ_MPRL01000008.1"/>
</dbReference>
<name>A0A1T2L8Z0_9GAMM</name>
<evidence type="ECO:0000313" key="3">
    <source>
        <dbReference type="Proteomes" id="UP000191110"/>
    </source>
</evidence>
<dbReference type="Pfam" id="PF03091">
    <property type="entry name" value="CutA1"/>
    <property type="match status" value="1"/>
</dbReference>
<dbReference type="GO" id="GO:0010038">
    <property type="term" value="P:response to metal ion"/>
    <property type="evidence" value="ECO:0007669"/>
    <property type="project" value="InterPro"/>
</dbReference>
<dbReference type="AlphaFoldDB" id="A0A1T2L8Z0"/>
<accession>A0A1T2L8Z0</accession>
<keyword evidence="3" id="KW-1185">Reference proteome</keyword>
<dbReference type="Proteomes" id="UP000191110">
    <property type="component" value="Unassembled WGS sequence"/>
</dbReference>
<dbReference type="InterPro" id="IPR015867">
    <property type="entry name" value="N-reg_PII/ATP_PRibTrfase_C"/>
</dbReference>
<comment type="similarity">
    <text evidence="1">Belongs to the CutA family.</text>
</comment>
<evidence type="ECO:0000313" key="2">
    <source>
        <dbReference type="EMBL" id="OOZ41569.1"/>
    </source>
</evidence>
<dbReference type="EMBL" id="MPRL01000008">
    <property type="protein sequence ID" value="OOZ41569.1"/>
    <property type="molecule type" value="Genomic_DNA"/>
</dbReference>
<dbReference type="SUPFAM" id="SSF54913">
    <property type="entry name" value="GlnB-like"/>
    <property type="match status" value="1"/>
</dbReference>